<dbReference type="EMBL" id="VWYH01003045">
    <property type="protein sequence ID" value="NXW85177.1"/>
    <property type="molecule type" value="Genomic_DNA"/>
</dbReference>
<comment type="caution">
    <text evidence="1">The sequence shown here is derived from an EMBL/GenBank/DDBJ whole genome shotgun (WGS) entry which is preliminary data.</text>
</comment>
<accession>A0A7L4FF28</accession>
<name>A0A7L4FF28_9COLU</name>
<keyword evidence="2" id="KW-1185">Reference proteome</keyword>
<feature type="non-terminal residue" evidence="1">
    <location>
        <position position="1"/>
    </location>
</feature>
<dbReference type="InterPro" id="IPR018154">
    <property type="entry name" value="TLV/ENV_coat_polyprotein"/>
</dbReference>
<organism evidence="1 2">
    <name type="scientific">Pampusana beccarii</name>
    <name type="common">Western bronze ground-dove</name>
    <dbReference type="NCBI Taxonomy" id="2953425"/>
    <lineage>
        <taxon>Eukaryota</taxon>
        <taxon>Metazoa</taxon>
        <taxon>Chordata</taxon>
        <taxon>Craniata</taxon>
        <taxon>Vertebrata</taxon>
        <taxon>Euteleostomi</taxon>
        <taxon>Archelosauria</taxon>
        <taxon>Archosauria</taxon>
        <taxon>Dinosauria</taxon>
        <taxon>Saurischia</taxon>
        <taxon>Theropoda</taxon>
        <taxon>Coelurosauria</taxon>
        <taxon>Aves</taxon>
        <taxon>Neognathae</taxon>
        <taxon>Neoaves</taxon>
        <taxon>Columbimorphae</taxon>
        <taxon>Columbiformes</taxon>
        <taxon>Columbidae</taxon>
        <taxon>Pampusana</taxon>
    </lineage>
</organism>
<evidence type="ECO:0000313" key="1">
    <source>
        <dbReference type="EMBL" id="NXW85177.1"/>
    </source>
</evidence>
<reference evidence="1 2" key="1">
    <citation type="submission" date="2020-02" db="EMBL/GenBank/DDBJ databases">
        <title>Bird 10,000 Genomes (B10K) Project - Family phase.</title>
        <authorList>
            <person name="Zhang G."/>
        </authorList>
    </citation>
    <scope>NUCLEOTIDE SEQUENCE [LARGE SCALE GENOMIC DNA]</scope>
    <source>
        <strain evidence="1">B10K-DU-006-06</strain>
    </source>
</reference>
<protein>
    <submittedName>
        <fullName evidence="1">ENV1 protein</fullName>
    </submittedName>
</protein>
<evidence type="ECO:0000313" key="2">
    <source>
        <dbReference type="Proteomes" id="UP000541332"/>
    </source>
</evidence>
<dbReference type="Pfam" id="PF00429">
    <property type="entry name" value="TLV_coat"/>
    <property type="match status" value="1"/>
</dbReference>
<gene>
    <name evidence="1" type="primary">Env1_1</name>
    <name evidence="1" type="ORF">ALOBEC_R15771</name>
</gene>
<proteinExistence type="predicted"/>
<dbReference type="OrthoDB" id="9306952at2759"/>
<dbReference type="AlphaFoldDB" id="A0A7L4FF28"/>
<dbReference type="Proteomes" id="UP000541332">
    <property type="component" value="Unassembled WGS sequence"/>
</dbReference>
<feature type="non-terminal residue" evidence="1">
    <location>
        <position position="86"/>
    </location>
</feature>
<sequence length="86" mass="9372">SRPNPLWEIIQATYQMLNYSRPNLTSGCWLCNDVNPPEVIGVIYEAIGVNGTYNLSSENTPSDCSCKDRKKGITMQCVTGIGACIG</sequence>